<evidence type="ECO:0000313" key="19">
    <source>
        <dbReference type="EMBL" id="MDC7684724.1"/>
    </source>
</evidence>
<dbReference type="SUPFAM" id="SSF55874">
    <property type="entry name" value="ATPase domain of HSP90 chaperone/DNA topoisomerase II/histidine kinase"/>
    <property type="match status" value="1"/>
</dbReference>
<dbReference type="Proteomes" id="UP001214854">
    <property type="component" value="Unassembled WGS sequence"/>
</dbReference>
<dbReference type="PRINTS" id="PR00344">
    <property type="entry name" value="BCTRLSENSOR"/>
</dbReference>
<sequence>MPLSPSPKRLWPRLRFPGFLRGLPVFSHVIALCLFVLLAAMTINTLVVIFMPQPKPSGFTVTEVTKALKTGSEKLPNGRILKAETLKTAPAFITRSETEQRQGWGGPGANSFETFFRQRLAQSLGVKEADVFVGRPPEYRNRYRNGPRQDDRPPGAGEPRQVIRFNPEMMGPDTNRPDELRGPGDRFGPMPNSMPGPPNSPVNGPMPPGDGRKGPAFAGGPMDQPRGGPQGPGQRQGPFPQSNLPANFNDQVTFPAFEVAWKMPDGTYRSLIRHHRWLEPWQVNLLTGFGLTALLIAPFAWLLSRRLSKPIIALAEGAEELGFDAQARPIKERGPAEVRQATHVLNAMQVRIRKHVESRTAVIAAIAHDLKTPLARLRLRIETLPAKDREKIAQDINHMDSLIRSALNFATADRMAQQVVRLDLSSLTESLAEDMAGLHNLTLGLIEPGGTVMADSVAMKRILCNLFENAHRYAGGARVALRHEGDWVVVTVSDDGPGVPDADLETVFEPFHRLESSRNRDTGGAGLGLSVARALAEAHKGTLTLRNRHAGNAPDGAIEGLTAVLKLPAA</sequence>
<evidence type="ECO:0000256" key="3">
    <source>
        <dbReference type="ARBA" id="ARBA00012438"/>
    </source>
</evidence>
<evidence type="ECO:0000256" key="9">
    <source>
        <dbReference type="ARBA" id="ARBA00022741"/>
    </source>
</evidence>
<evidence type="ECO:0000256" key="6">
    <source>
        <dbReference type="ARBA" id="ARBA00022553"/>
    </source>
</evidence>
<dbReference type="Pfam" id="PF00512">
    <property type="entry name" value="HisKA"/>
    <property type="match status" value="1"/>
</dbReference>
<comment type="caution">
    <text evidence="19">The sequence shown here is derived from an EMBL/GenBank/DDBJ whole genome shotgun (WGS) entry which is preliminary data.</text>
</comment>
<feature type="domain" description="Histidine kinase" evidence="17">
    <location>
        <begin position="365"/>
        <end position="570"/>
    </location>
</feature>
<keyword evidence="7" id="KW-0808">Transferase</keyword>
<evidence type="ECO:0000256" key="2">
    <source>
        <dbReference type="ARBA" id="ARBA00004429"/>
    </source>
</evidence>
<evidence type="ECO:0000256" key="15">
    <source>
        <dbReference type="SAM" id="MobiDB-lite"/>
    </source>
</evidence>
<dbReference type="Gene3D" id="1.10.287.130">
    <property type="match status" value="1"/>
</dbReference>
<dbReference type="SMART" id="SM00304">
    <property type="entry name" value="HAMP"/>
    <property type="match status" value="1"/>
</dbReference>
<keyword evidence="14 16" id="KW-0472">Membrane</keyword>
<reference evidence="19 20" key="1">
    <citation type="submission" date="2023-01" db="EMBL/GenBank/DDBJ databases">
        <title>Novel species of the genus Asticcacaulis isolated from rivers.</title>
        <authorList>
            <person name="Lu H."/>
        </authorList>
    </citation>
    <scope>NUCLEOTIDE SEQUENCE [LARGE SCALE GENOMIC DNA]</scope>
    <source>
        <strain evidence="19 20">BYS171W</strain>
    </source>
</reference>
<evidence type="ECO:0000256" key="8">
    <source>
        <dbReference type="ARBA" id="ARBA00022692"/>
    </source>
</evidence>
<dbReference type="EMBL" id="JAQQKX010000015">
    <property type="protein sequence ID" value="MDC7684724.1"/>
    <property type="molecule type" value="Genomic_DNA"/>
</dbReference>
<accession>A0ABT5HXF4</accession>
<feature type="compositionally biased region" description="Basic and acidic residues" evidence="15">
    <location>
        <begin position="175"/>
        <end position="184"/>
    </location>
</feature>
<dbReference type="PANTHER" id="PTHR44936:SF5">
    <property type="entry name" value="SENSOR HISTIDINE KINASE ENVZ"/>
    <property type="match status" value="1"/>
</dbReference>
<feature type="compositionally biased region" description="Basic and acidic residues" evidence="15">
    <location>
        <begin position="137"/>
        <end position="153"/>
    </location>
</feature>
<keyword evidence="9" id="KW-0547">Nucleotide-binding</keyword>
<feature type="compositionally biased region" description="Pro residues" evidence="15">
    <location>
        <begin position="192"/>
        <end position="208"/>
    </location>
</feature>
<evidence type="ECO:0000256" key="13">
    <source>
        <dbReference type="ARBA" id="ARBA00023012"/>
    </source>
</evidence>
<proteinExistence type="predicted"/>
<evidence type="ECO:0000259" key="18">
    <source>
        <dbReference type="PROSITE" id="PS50885"/>
    </source>
</evidence>
<dbReference type="PROSITE" id="PS50885">
    <property type="entry name" value="HAMP"/>
    <property type="match status" value="1"/>
</dbReference>
<feature type="transmembrane region" description="Helical" evidence="16">
    <location>
        <begin position="25"/>
        <end position="50"/>
    </location>
</feature>
<keyword evidence="10" id="KW-0418">Kinase</keyword>
<keyword evidence="20" id="KW-1185">Reference proteome</keyword>
<name>A0ABT5HXF4_9CAUL</name>
<organism evidence="19 20">
    <name type="scientific">Asticcacaulis aquaticus</name>
    <dbReference type="NCBI Taxonomy" id="2984212"/>
    <lineage>
        <taxon>Bacteria</taxon>
        <taxon>Pseudomonadati</taxon>
        <taxon>Pseudomonadota</taxon>
        <taxon>Alphaproteobacteria</taxon>
        <taxon>Caulobacterales</taxon>
        <taxon>Caulobacteraceae</taxon>
        <taxon>Asticcacaulis</taxon>
    </lineage>
</organism>
<evidence type="ECO:0000256" key="16">
    <source>
        <dbReference type="SAM" id="Phobius"/>
    </source>
</evidence>
<dbReference type="SMART" id="SM00388">
    <property type="entry name" value="HisKA"/>
    <property type="match status" value="1"/>
</dbReference>
<comment type="subcellular location">
    <subcellularLocation>
        <location evidence="2">Cell inner membrane</location>
        <topology evidence="2">Multi-pass membrane protein</topology>
    </subcellularLocation>
</comment>
<keyword evidence="13" id="KW-0902">Two-component regulatory system</keyword>
<dbReference type="InterPro" id="IPR003661">
    <property type="entry name" value="HisK_dim/P_dom"/>
</dbReference>
<feature type="region of interest" description="Disordered" evidence="15">
    <location>
        <begin position="137"/>
        <end position="248"/>
    </location>
</feature>
<evidence type="ECO:0000259" key="17">
    <source>
        <dbReference type="PROSITE" id="PS50109"/>
    </source>
</evidence>
<dbReference type="PROSITE" id="PS50109">
    <property type="entry name" value="HIS_KIN"/>
    <property type="match status" value="1"/>
</dbReference>
<dbReference type="SUPFAM" id="SSF47384">
    <property type="entry name" value="Homodimeric domain of signal transducing histidine kinase"/>
    <property type="match status" value="1"/>
</dbReference>
<evidence type="ECO:0000256" key="10">
    <source>
        <dbReference type="ARBA" id="ARBA00022777"/>
    </source>
</evidence>
<keyword evidence="4" id="KW-1003">Cell membrane</keyword>
<keyword evidence="12 16" id="KW-1133">Transmembrane helix</keyword>
<keyword evidence="5" id="KW-0997">Cell inner membrane</keyword>
<dbReference type="PANTHER" id="PTHR44936">
    <property type="entry name" value="SENSOR PROTEIN CREC"/>
    <property type="match status" value="1"/>
</dbReference>
<gene>
    <name evidence="19" type="ORF">PQU92_15675</name>
</gene>
<feature type="transmembrane region" description="Helical" evidence="16">
    <location>
        <begin position="283"/>
        <end position="303"/>
    </location>
</feature>
<evidence type="ECO:0000313" key="20">
    <source>
        <dbReference type="Proteomes" id="UP001214854"/>
    </source>
</evidence>
<dbReference type="Pfam" id="PF02518">
    <property type="entry name" value="HATPase_c"/>
    <property type="match status" value="1"/>
</dbReference>
<keyword evidence="11 19" id="KW-0067">ATP-binding</keyword>
<evidence type="ECO:0000256" key="11">
    <source>
        <dbReference type="ARBA" id="ARBA00022840"/>
    </source>
</evidence>
<dbReference type="InterPro" id="IPR036890">
    <property type="entry name" value="HATPase_C_sf"/>
</dbReference>
<comment type="catalytic activity">
    <reaction evidence="1">
        <text>ATP + protein L-histidine = ADP + protein N-phospho-L-histidine.</text>
        <dbReference type="EC" id="2.7.13.3"/>
    </reaction>
</comment>
<dbReference type="InterPro" id="IPR050980">
    <property type="entry name" value="2C_sensor_his_kinase"/>
</dbReference>
<evidence type="ECO:0000256" key="5">
    <source>
        <dbReference type="ARBA" id="ARBA00022519"/>
    </source>
</evidence>
<dbReference type="InterPro" id="IPR003660">
    <property type="entry name" value="HAMP_dom"/>
</dbReference>
<protein>
    <recommendedName>
        <fullName evidence="3">histidine kinase</fullName>
        <ecNumber evidence="3">2.7.13.3</ecNumber>
    </recommendedName>
</protein>
<dbReference type="InterPro" id="IPR005467">
    <property type="entry name" value="His_kinase_dom"/>
</dbReference>
<feature type="compositionally biased region" description="Low complexity" evidence="15">
    <location>
        <begin position="224"/>
        <end position="241"/>
    </location>
</feature>
<dbReference type="InterPro" id="IPR004358">
    <property type="entry name" value="Sig_transdc_His_kin-like_C"/>
</dbReference>
<dbReference type="GO" id="GO:0005524">
    <property type="term" value="F:ATP binding"/>
    <property type="evidence" value="ECO:0007669"/>
    <property type="project" value="UniProtKB-KW"/>
</dbReference>
<dbReference type="CDD" id="cd00082">
    <property type="entry name" value="HisKA"/>
    <property type="match status" value="1"/>
</dbReference>
<dbReference type="Gene3D" id="3.30.565.10">
    <property type="entry name" value="Histidine kinase-like ATPase, C-terminal domain"/>
    <property type="match status" value="1"/>
</dbReference>
<keyword evidence="6" id="KW-0597">Phosphoprotein</keyword>
<keyword evidence="8 16" id="KW-0812">Transmembrane</keyword>
<dbReference type="EC" id="2.7.13.3" evidence="3"/>
<evidence type="ECO:0000256" key="1">
    <source>
        <dbReference type="ARBA" id="ARBA00000085"/>
    </source>
</evidence>
<feature type="domain" description="HAMP" evidence="18">
    <location>
        <begin position="305"/>
        <end position="357"/>
    </location>
</feature>
<dbReference type="InterPro" id="IPR036097">
    <property type="entry name" value="HisK_dim/P_sf"/>
</dbReference>
<evidence type="ECO:0000256" key="14">
    <source>
        <dbReference type="ARBA" id="ARBA00023136"/>
    </source>
</evidence>
<dbReference type="SMART" id="SM00387">
    <property type="entry name" value="HATPase_c"/>
    <property type="match status" value="1"/>
</dbReference>
<dbReference type="InterPro" id="IPR003594">
    <property type="entry name" value="HATPase_dom"/>
</dbReference>
<dbReference type="RefSeq" id="WP_272749196.1">
    <property type="nucleotide sequence ID" value="NZ_JAQQKX010000015.1"/>
</dbReference>
<evidence type="ECO:0000256" key="12">
    <source>
        <dbReference type="ARBA" id="ARBA00022989"/>
    </source>
</evidence>
<evidence type="ECO:0000256" key="4">
    <source>
        <dbReference type="ARBA" id="ARBA00022475"/>
    </source>
</evidence>
<evidence type="ECO:0000256" key="7">
    <source>
        <dbReference type="ARBA" id="ARBA00022679"/>
    </source>
</evidence>